<dbReference type="InterPro" id="IPR006485">
    <property type="entry name" value="Phage-like_holin"/>
</dbReference>
<dbReference type="EMBL" id="CP051128">
    <property type="protein sequence ID" value="QIZ07946.1"/>
    <property type="molecule type" value="Genomic_DNA"/>
</dbReference>
<feature type="transmembrane region" description="Helical" evidence="1">
    <location>
        <begin position="50"/>
        <end position="67"/>
    </location>
</feature>
<proteinExistence type="predicted"/>
<evidence type="ECO:0000313" key="3">
    <source>
        <dbReference type="Proteomes" id="UP000501868"/>
    </source>
</evidence>
<name>A0A6H1P321_PRIMG</name>
<reference evidence="2 3" key="1">
    <citation type="submission" date="2020-04" db="EMBL/GenBank/DDBJ databases">
        <title>Genome-Wide Identification of 5-Methylcytosine Sites in Bacterial Genomes By High-Throughput Sequencing of MspJI Restriction Fragments.</title>
        <authorList>
            <person name="Wu V."/>
        </authorList>
    </citation>
    <scope>NUCLEOTIDE SEQUENCE [LARGE SCALE GENOMIC DNA]</scope>
    <source>
        <strain evidence="2 3">S2</strain>
    </source>
</reference>
<evidence type="ECO:0000313" key="2">
    <source>
        <dbReference type="EMBL" id="QIZ07946.1"/>
    </source>
</evidence>
<dbReference type="PROSITE" id="PS51257">
    <property type="entry name" value="PROKAR_LIPOPROTEIN"/>
    <property type="match status" value="1"/>
</dbReference>
<dbReference type="NCBIfam" id="TIGR01598">
    <property type="entry name" value="holin_phiLC3"/>
    <property type="match status" value="1"/>
</dbReference>
<keyword evidence="1" id="KW-1133">Transmembrane helix</keyword>
<dbReference type="Proteomes" id="UP000501868">
    <property type="component" value="Chromosome"/>
</dbReference>
<protein>
    <submittedName>
        <fullName evidence="2">Phage holin</fullName>
    </submittedName>
</protein>
<reference evidence="2 3" key="2">
    <citation type="submission" date="2020-04" db="EMBL/GenBank/DDBJ databases">
        <authorList>
            <person name="Fomenkov A."/>
            <person name="Anton B.P."/>
            <person name="Roberts R.J."/>
        </authorList>
    </citation>
    <scope>NUCLEOTIDE SEQUENCE [LARGE SCALE GENOMIC DNA]</scope>
    <source>
        <strain evidence="2 3">S2</strain>
    </source>
</reference>
<organism evidence="2 3">
    <name type="scientific">Priestia megaterium</name>
    <name type="common">Bacillus megaterium</name>
    <dbReference type="NCBI Taxonomy" id="1404"/>
    <lineage>
        <taxon>Bacteria</taxon>
        <taxon>Bacillati</taxon>
        <taxon>Bacillota</taxon>
        <taxon>Bacilli</taxon>
        <taxon>Bacillales</taxon>
        <taxon>Bacillaceae</taxon>
        <taxon>Priestia</taxon>
    </lineage>
</organism>
<feature type="transmembrane region" description="Helical" evidence="1">
    <location>
        <begin position="12"/>
        <end position="38"/>
    </location>
</feature>
<dbReference type="AlphaFoldDB" id="A0A6H1P321"/>
<dbReference type="Pfam" id="PF04531">
    <property type="entry name" value="Phage_holin_1"/>
    <property type="match status" value="1"/>
</dbReference>
<keyword evidence="1" id="KW-0472">Membrane</keyword>
<gene>
    <name evidence="2" type="ORF">HFZ78_15415</name>
</gene>
<sequence>MINWKVRLRNRNWVIAFVSQIMIVAQMVFACLNSFGIIDFQLTDAIQNSVLTFLNAVFVLLSLLGIVQDPTTKGYGDSEQALKYKDPK</sequence>
<evidence type="ECO:0000256" key="1">
    <source>
        <dbReference type="SAM" id="Phobius"/>
    </source>
</evidence>
<keyword evidence="1" id="KW-0812">Transmembrane</keyword>
<accession>A0A6H1P321</accession>